<keyword evidence="1" id="KW-1133">Transmembrane helix</keyword>
<reference evidence="2 3" key="1">
    <citation type="journal article" date="2023" name="Nucleic Acids Res.">
        <title>The hologenome of Daphnia magna reveals possible DNA methylation and microbiome-mediated evolution of the host genome.</title>
        <authorList>
            <person name="Chaturvedi A."/>
            <person name="Li X."/>
            <person name="Dhandapani V."/>
            <person name="Marshall H."/>
            <person name="Kissane S."/>
            <person name="Cuenca-Cambronero M."/>
            <person name="Asole G."/>
            <person name="Calvet F."/>
            <person name="Ruiz-Romero M."/>
            <person name="Marangio P."/>
            <person name="Guigo R."/>
            <person name="Rago D."/>
            <person name="Mirbahai L."/>
            <person name="Eastwood N."/>
            <person name="Colbourne J.K."/>
            <person name="Zhou J."/>
            <person name="Mallon E."/>
            <person name="Orsini L."/>
        </authorList>
    </citation>
    <scope>NUCLEOTIDE SEQUENCE [LARGE SCALE GENOMIC DNA]</scope>
    <source>
        <strain evidence="2">LRV0_1</strain>
    </source>
</reference>
<protein>
    <submittedName>
        <fullName evidence="2">Uncharacterized protein</fullName>
    </submittedName>
</protein>
<keyword evidence="3" id="KW-1185">Reference proteome</keyword>
<evidence type="ECO:0000313" key="3">
    <source>
        <dbReference type="Proteomes" id="UP001234178"/>
    </source>
</evidence>
<accession>A0ABR0AP65</accession>
<dbReference type="Proteomes" id="UP001234178">
    <property type="component" value="Unassembled WGS sequence"/>
</dbReference>
<name>A0ABR0AP65_9CRUS</name>
<comment type="caution">
    <text evidence="2">The sequence shown here is derived from an EMBL/GenBank/DDBJ whole genome shotgun (WGS) entry which is preliminary data.</text>
</comment>
<sequence>MHSFCEVMEAANRLFYVMLLFFYKKVRLTLLKEKWEGFKFGFKMVGALTIAVFGIYLMYCGGRKIIE</sequence>
<proteinExistence type="predicted"/>
<dbReference type="EMBL" id="JAOYFB010000038">
    <property type="protein sequence ID" value="KAK4026910.1"/>
    <property type="molecule type" value="Genomic_DNA"/>
</dbReference>
<gene>
    <name evidence="2" type="ORF">OUZ56_015933</name>
</gene>
<keyword evidence="1" id="KW-0472">Membrane</keyword>
<feature type="transmembrane region" description="Helical" evidence="1">
    <location>
        <begin position="40"/>
        <end position="59"/>
    </location>
</feature>
<evidence type="ECO:0000313" key="2">
    <source>
        <dbReference type="EMBL" id="KAK4026910.1"/>
    </source>
</evidence>
<keyword evidence="1" id="KW-0812">Transmembrane</keyword>
<organism evidence="2 3">
    <name type="scientific">Daphnia magna</name>
    <dbReference type="NCBI Taxonomy" id="35525"/>
    <lineage>
        <taxon>Eukaryota</taxon>
        <taxon>Metazoa</taxon>
        <taxon>Ecdysozoa</taxon>
        <taxon>Arthropoda</taxon>
        <taxon>Crustacea</taxon>
        <taxon>Branchiopoda</taxon>
        <taxon>Diplostraca</taxon>
        <taxon>Cladocera</taxon>
        <taxon>Anomopoda</taxon>
        <taxon>Daphniidae</taxon>
        <taxon>Daphnia</taxon>
    </lineage>
</organism>
<evidence type="ECO:0000256" key="1">
    <source>
        <dbReference type="SAM" id="Phobius"/>
    </source>
</evidence>